<feature type="transmembrane region" description="Helical" evidence="2">
    <location>
        <begin position="34"/>
        <end position="53"/>
    </location>
</feature>
<keyword evidence="2" id="KW-0472">Membrane</keyword>
<feature type="transmembrane region" description="Helical" evidence="2">
    <location>
        <begin position="9"/>
        <end position="28"/>
    </location>
</feature>
<dbReference type="Pfam" id="PF13779">
    <property type="entry name" value="DUF4175"/>
    <property type="match status" value="1"/>
</dbReference>
<dbReference type="EMBL" id="VINQ01000013">
    <property type="protein sequence ID" value="KAA0912438.1"/>
    <property type="molecule type" value="Genomic_DNA"/>
</dbReference>
<protein>
    <submittedName>
        <fullName evidence="3">TIGR02302 family protein</fullName>
    </submittedName>
</protein>
<dbReference type="AlphaFoldDB" id="A0A5A9Z5M7"/>
<dbReference type="Proteomes" id="UP000325291">
    <property type="component" value="Unassembled WGS sequence"/>
</dbReference>
<dbReference type="NCBIfam" id="TIGR02302">
    <property type="entry name" value="aProt_lowcomp"/>
    <property type="match status" value="1"/>
</dbReference>
<reference evidence="3 4" key="1">
    <citation type="submission" date="2019-07" db="EMBL/GenBank/DDBJ databases">
        <title>Aquicoccus porphyridii gen. nov., sp. nov., isolated from a small marine red alga, Porphyridium marinum.</title>
        <authorList>
            <person name="Liu L."/>
        </authorList>
    </citation>
    <scope>NUCLEOTIDE SEQUENCE [LARGE SCALE GENOMIC DNA]</scope>
    <source>
        <strain evidence="3 4">L1 8-17</strain>
    </source>
</reference>
<organism evidence="3 4">
    <name type="scientific">Aquicoccus porphyridii</name>
    <dbReference type="NCBI Taxonomy" id="1852029"/>
    <lineage>
        <taxon>Bacteria</taxon>
        <taxon>Pseudomonadati</taxon>
        <taxon>Pseudomonadota</taxon>
        <taxon>Alphaproteobacteria</taxon>
        <taxon>Rhodobacterales</taxon>
        <taxon>Paracoccaceae</taxon>
        <taxon>Aquicoccus</taxon>
    </lineage>
</organism>
<feature type="region of interest" description="Disordered" evidence="1">
    <location>
        <begin position="528"/>
        <end position="549"/>
    </location>
</feature>
<keyword evidence="2" id="KW-0812">Transmembrane</keyword>
<keyword evidence="2" id="KW-1133">Transmembrane helix</keyword>
<sequence length="851" mass="93533">MVAERGTRAFWPFWSLAMAVLGVLMLGLHDMVPVEAVWAGAVVTLVAGLALLVHGVRAFRLPREDEVLARLDATMAGRPIQALMDAQAIGAGDPASRAVWEAHQGRMRARAETARAVRPDLRVSARDPYGLRYMAALVLLVALLFGSLVRVGSVADMTPGVGSAEAAIGPSWEGWIAPPGYTGRPTLYLNDLKAGEIAAPEGSRITLRLYGPAGALRVIEDVSGAPVRDAEAAETESEPAQDFALARAGSLAIEGPGGRRWDMALIPDMAPQIDATGPAEASAVGDFTMPFEARDDYGVVAGRARITLDEERVDRRYGLAIEPEPRDAIEVPLPLPVARGREDFEDVLIEDFSQHAWANLPVKLELRAEDAGGNLGQSPVQEIDLAARRFFDPLAAVVVEMRRDLLWNRDNARRIAQVLRAVSYKPEEGMFDRESDYLRLRFILRRIETGARYGMSDETRDEIAEALWDLALLLEEGTLADALERMRQAQERLREAMKNGASEAEIARLMDELREATRDYLEQLQREFAEQNQRDGTDQPDQGESDENTMTMTQDDLQRMMDRIQELMEQGRMAEAQQALEELQQMMENMRMTEGQGGQGGQSPGQQAMEGLAETLRDQQGLSDQAFRDLQEQFNPGANSGQSRGNEGRSGGMGRGEQHEGEGEGQSGEPGQQGEGQRPGQQGGPQDLGESLAERQNQLRRQLDQQRGALPGAGTPGGDAARESLDRAGRAMDGAEEALREGDLAEAIDRQAEAMDNLRDGMRELGEQMAEEQRNNPGQQGQAADAMPGQNRSDPLGRNQRGAAGVEDNMLQGEDVYRRARDLLDELRRRSGETARPETERNYIERLLDRF</sequence>
<keyword evidence="4" id="KW-1185">Reference proteome</keyword>
<evidence type="ECO:0000256" key="1">
    <source>
        <dbReference type="SAM" id="MobiDB-lite"/>
    </source>
</evidence>
<feature type="compositionally biased region" description="Gly residues" evidence="1">
    <location>
        <begin position="664"/>
        <end position="674"/>
    </location>
</feature>
<feature type="compositionally biased region" description="Basic and acidic residues" evidence="1">
    <location>
        <begin position="737"/>
        <end position="774"/>
    </location>
</feature>
<feature type="compositionally biased region" description="Basic and acidic residues" evidence="1">
    <location>
        <begin position="528"/>
        <end position="537"/>
    </location>
</feature>
<feature type="compositionally biased region" description="Low complexity" evidence="1">
    <location>
        <begin position="675"/>
        <end position="700"/>
    </location>
</feature>
<gene>
    <name evidence="3" type="ORF">FLO80_15340</name>
</gene>
<comment type="caution">
    <text evidence="3">The sequence shown here is derived from an EMBL/GenBank/DDBJ whole genome shotgun (WGS) entry which is preliminary data.</text>
</comment>
<feature type="transmembrane region" description="Helical" evidence="2">
    <location>
        <begin position="131"/>
        <end position="149"/>
    </location>
</feature>
<accession>A0A5A9Z5M7</accession>
<evidence type="ECO:0000256" key="2">
    <source>
        <dbReference type="SAM" id="Phobius"/>
    </source>
</evidence>
<feature type="region of interest" description="Disordered" evidence="1">
    <location>
        <begin position="633"/>
        <end position="816"/>
    </location>
</feature>
<feature type="compositionally biased region" description="Polar residues" evidence="1">
    <location>
        <begin position="633"/>
        <end position="642"/>
    </location>
</feature>
<feature type="compositionally biased region" description="Basic and acidic residues" evidence="1">
    <location>
        <begin position="720"/>
        <end position="730"/>
    </location>
</feature>
<name>A0A5A9Z5M7_9RHOB</name>
<dbReference type="InterPro" id="IPR012683">
    <property type="entry name" value="CHP02302_TM"/>
</dbReference>
<evidence type="ECO:0000313" key="4">
    <source>
        <dbReference type="Proteomes" id="UP000325291"/>
    </source>
</evidence>
<evidence type="ECO:0000313" key="3">
    <source>
        <dbReference type="EMBL" id="KAA0912438.1"/>
    </source>
</evidence>
<proteinExistence type="predicted"/>